<dbReference type="Gene3D" id="2.30.42.10">
    <property type="match status" value="1"/>
</dbReference>
<dbReference type="Proteomes" id="UP000050833">
    <property type="component" value="Unassembled WGS sequence"/>
</dbReference>
<evidence type="ECO:0000313" key="8">
    <source>
        <dbReference type="Proteomes" id="UP000050833"/>
    </source>
</evidence>
<feature type="domain" description="PDZ" evidence="6">
    <location>
        <begin position="438"/>
        <end position="526"/>
    </location>
</feature>
<keyword evidence="2" id="KW-0645">Protease</keyword>
<dbReference type="Pfam" id="PF00595">
    <property type="entry name" value="PDZ"/>
    <property type="match status" value="1"/>
</dbReference>
<evidence type="ECO:0000256" key="4">
    <source>
        <dbReference type="SAM" id="MobiDB-lite"/>
    </source>
</evidence>
<reference evidence="7 8" key="1">
    <citation type="submission" date="2015-10" db="EMBL/GenBank/DDBJ databases">
        <title>Butyribacter intestini gen. nov., sp. nov., a butyric acid-producing bacterium of the family Lachnospiraceae isolated from the human faeces.</title>
        <authorList>
            <person name="Zou Y."/>
            <person name="Xue W."/>
            <person name="Luo G."/>
            <person name="Lv M."/>
        </authorList>
    </citation>
    <scope>NUCLEOTIDE SEQUENCE [LARGE SCALE GENOMIC DNA]</scope>
    <source>
        <strain evidence="7 8">TF01-11</strain>
    </source>
</reference>
<dbReference type="GO" id="GO:0006508">
    <property type="term" value="P:proteolysis"/>
    <property type="evidence" value="ECO:0007669"/>
    <property type="project" value="UniProtKB-KW"/>
</dbReference>
<feature type="compositionally biased region" description="Low complexity" evidence="4">
    <location>
        <begin position="580"/>
        <end position="612"/>
    </location>
</feature>
<dbReference type="EMBL" id="LLKB01000001">
    <property type="protein sequence ID" value="KQC85899.1"/>
    <property type="molecule type" value="Genomic_DNA"/>
</dbReference>
<dbReference type="InterPro" id="IPR051201">
    <property type="entry name" value="Chloro_Bact_Ser_Proteases"/>
</dbReference>
<dbReference type="SUPFAM" id="SSF50156">
    <property type="entry name" value="PDZ domain-like"/>
    <property type="match status" value="1"/>
</dbReference>
<dbReference type="GO" id="GO:0004252">
    <property type="term" value="F:serine-type endopeptidase activity"/>
    <property type="evidence" value="ECO:0007669"/>
    <property type="project" value="InterPro"/>
</dbReference>
<feature type="compositionally biased region" description="Low complexity" evidence="4">
    <location>
        <begin position="541"/>
        <end position="572"/>
    </location>
</feature>
<keyword evidence="5" id="KW-1133">Transmembrane helix</keyword>
<dbReference type="SMART" id="SM00228">
    <property type="entry name" value="PDZ"/>
    <property type="match status" value="1"/>
</dbReference>
<dbReference type="InterPro" id="IPR043504">
    <property type="entry name" value="Peptidase_S1_PA_chymotrypsin"/>
</dbReference>
<dbReference type="InterPro" id="IPR001478">
    <property type="entry name" value="PDZ"/>
</dbReference>
<comment type="similarity">
    <text evidence="1">Belongs to the peptidase S1C family.</text>
</comment>
<sequence>MDENNNLNGTDSGQPQNEYTGEYGNSVETDGSADSVYSYSYKNGANNAESTHSGDYYAGNNNAESTMNDSRQQGYQSSNDTQNGFESSYRNENPYQKANPYETNMNNNYNNTNPYGNNGGNGQSYSFNDNEEKNKSSKKDDKKSSLGKKLLICAACALVFGIVAAVCFESVCYFSSKVLGINTPAITTSKQIGTTTTGSSKKVATGAAIAGGTNDVSSIVEQTMPAVVAITCTSEATNYYSLFGNSQQQEQQSSGTGFIIGQSNSELLIATNNHVIDGAKTISVQFIDEQVYEASVKGKDSSNDLAVVAVKLKKIKKSTMNKIKIADVGDSDSLKVGEMAVAIGNSLGYGQSVTVGYISAKNREITETSETDGSTNSIKAIQTDAAINPGNSGGPLINLKGEVIGINSAKIADSSVEGVGYAIPISQATPIIDELKDKEELSDSQKGYLGISGRTVGSEASSYNIPSGVYVAEVSKGGAAEEGGIKVGDIITAINNQDVRSIESLKEKANGYRKGTEVELTIQRSDNGTYKEKKVKVKLQGSKSLDGLSNGSGSDSSNNDSNNGSNGYNQGNGNSGNGSNGYDNNGNSGSDNGSDSGDDSGFGNFFSNPFGN</sequence>
<feature type="compositionally biased region" description="Polar residues" evidence="4">
    <location>
        <begin position="1"/>
        <end position="19"/>
    </location>
</feature>
<dbReference type="PANTHER" id="PTHR43343:SF3">
    <property type="entry name" value="PROTEASE DO-LIKE 8, CHLOROPLASTIC"/>
    <property type="match status" value="1"/>
</dbReference>
<evidence type="ECO:0000256" key="3">
    <source>
        <dbReference type="ARBA" id="ARBA00022801"/>
    </source>
</evidence>
<feature type="transmembrane region" description="Helical" evidence="5">
    <location>
        <begin position="150"/>
        <end position="171"/>
    </location>
</feature>
<dbReference type="InterPro" id="IPR001940">
    <property type="entry name" value="Peptidase_S1C"/>
</dbReference>
<dbReference type="PRINTS" id="PR00834">
    <property type="entry name" value="PROTEASES2C"/>
</dbReference>
<organism evidence="7 8">
    <name type="scientific">Butyribacter intestini</name>
    <dbReference type="NCBI Taxonomy" id="1703332"/>
    <lineage>
        <taxon>Bacteria</taxon>
        <taxon>Bacillati</taxon>
        <taxon>Bacillota</taxon>
        <taxon>Clostridia</taxon>
        <taxon>Lachnospirales</taxon>
        <taxon>Lachnospiraceae</taxon>
        <taxon>Butyribacter</taxon>
    </lineage>
</organism>
<evidence type="ECO:0000256" key="2">
    <source>
        <dbReference type="ARBA" id="ARBA00022670"/>
    </source>
</evidence>
<dbReference type="SUPFAM" id="SSF50494">
    <property type="entry name" value="Trypsin-like serine proteases"/>
    <property type="match status" value="1"/>
</dbReference>
<protein>
    <recommendedName>
        <fullName evidence="6">PDZ domain-containing protein</fullName>
    </recommendedName>
</protein>
<feature type="compositionally biased region" description="Low complexity" evidence="4">
    <location>
        <begin position="99"/>
        <end position="116"/>
    </location>
</feature>
<dbReference type="CDD" id="cd06779">
    <property type="entry name" value="cpPDZ_Deg_HtrA-like"/>
    <property type="match status" value="1"/>
</dbReference>
<feature type="compositionally biased region" description="Basic and acidic residues" evidence="4">
    <location>
        <begin position="130"/>
        <end position="142"/>
    </location>
</feature>
<dbReference type="AlphaFoldDB" id="A0AAW3JUT5"/>
<dbReference type="Pfam" id="PF13365">
    <property type="entry name" value="Trypsin_2"/>
    <property type="match status" value="1"/>
</dbReference>
<keyword evidence="5" id="KW-0472">Membrane</keyword>
<gene>
    <name evidence="7" type="ORF">APZ18_01480</name>
</gene>
<proteinExistence type="inferred from homology"/>
<evidence type="ECO:0000313" key="7">
    <source>
        <dbReference type="EMBL" id="KQC85899.1"/>
    </source>
</evidence>
<dbReference type="Gene3D" id="2.40.10.10">
    <property type="entry name" value="Trypsin-like serine proteases"/>
    <property type="match status" value="2"/>
</dbReference>
<comment type="caution">
    <text evidence="7">The sequence shown here is derived from an EMBL/GenBank/DDBJ whole genome shotgun (WGS) entry which is preliminary data.</text>
</comment>
<dbReference type="PROSITE" id="PS50106">
    <property type="entry name" value="PDZ"/>
    <property type="match status" value="1"/>
</dbReference>
<dbReference type="InterPro" id="IPR036034">
    <property type="entry name" value="PDZ_sf"/>
</dbReference>
<name>A0AAW3JUT5_9FIRM</name>
<keyword evidence="8" id="KW-1185">Reference proteome</keyword>
<keyword evidence="5" id="KW-0812">Transmembrane</keyword>
<feature type="region of interest" description="Disordered" evidence="4">
    <location>
        <begin position="530"/>
        <end position="612"/>
    </location>
</feature>
<evidence type="ECO:0000256" key="5">
    <source>
        <dbReference type="SAM" id="Phobius"/>
    </source>
</evidence>
<feature type="region of interest" description="Disordered" evidence="4">
    <location>
        <begin position="1"/>
        <end position="142"/>
    </location>
</feature>
<evidence type="ECO:0000259" key="6">
    <source>
        <dbReference type="PROSITE" id="PS50106"/>
    </source>
</evidence>
<dbReference type="InterPro" id="IPR009003">
    <property type="entry name" value="Peptidase_S1_PA"/>
</dbReference>
<keyword evidence="3" id="KW-0378">Hydrolase</keyword>
<feature type="compositionally biased region" description="Polar residues" evidence="4">
    <location>
        <begin position="35"/>
        <end position="96"/>
    </location>
</feature>
<evidence type="ECO:0000256" key="1">
    <source>
        <dbReference type="ARBA" id="ARBA00010541"/>
    </source>
</evidence>
<dbReference type="PANTHER" id="PTHR43343">
    <property type="entry name" value="PEPTIDASE S12"/>
    <property type="match status" value="1"/>
</dbReference>
<accession>A0AAW3JUT5</accession>